<dbReference type="GO" id="GO:0009234">
    <property type="term" value="P:menaquinone biosynthetic process"/>
    <property type="evidence" value="ECO:0007669"/>
    <property type="project" value="InterPro"/>
</dbReference>
<dbReference type="OrthoDB" id="2417886at2"/>
<dbReference type="AlphaFoldDB" id="A0A2W0HEJ9"/>
<keyword evidence="2" id="KW-1185">Reference proteome</keyword>
<evidence type="ECO:0000313" key="1">
    <source>
        <dbReference type="EMBL" id="PYZ98430.1"/>
    </source>
</evidence>
<sequence>MTISLDQMKDDIQTIERHFYEVIHHPYFSRYLSVPVIDHDLISILYYGMKKRGCSPLYIKNTILASLLVETALSVHDAVESDECMDERTRKERQLTVLSGDYYSSLYYYFLAKLGDVSLMQVFSRSIQAINEIKMLPYETDDSCSSSKNVRYLYKHTILTVNILKHLKLDSWIHAAEEFFYLKKLLKERKHLPGKKETELMMDILSALDGQDGEGTDSVSLIMEAIEESRRKIEAALPDWLPVRQYIHSRMQQLLEDNRIYHDFVAEEG</sequence>
<evidence type="ECO:0008006" key="3">
    <source>
        <dbReference type="Google" id="ProtNLM"/>
    </source>
</evidence>
<accession>A0A2W0HEJ9</accession>
<dbReference type="Proteomes" id="UP000248066">
    <property type="component" value="Unassembled WGS sequence"/>
</dbReference>
<dbReference type="RefSeq" id="WP_110518303.1">
    <property type="nucleotide sequence ID" value="NZ_PDOF01000001.1"/>
</dbReference>
<dbReference type="Gene3D" id="1.20.120.1450">
    <property type="match status" value="1"/>
</dbReference>
<proteinExistence type="predicted"/>
<evidence type="ECO:0000313" key="2">
    <source>
        <dbReference type="Proteomes" id="UP000248066"/>
    </source>
</evidence>
<dbReference type="InterPro" id="IPR009920">
    <property type="entry name" value="HEPPP_synth_su1"/>
</dbReference>
<protein>
    <recommendedName>
        <fullName evidence="3">Heptaprenyl diphosphate synthase</fullName>
    </recommendedName>
</protein>
<gene>
    <name evidence="1" type="ORF">CR205_07505</name>
</gene>
<comment type="caution">
    <text evidence="1">The sequence shown here is derived from an EMBL/GenBank/DDBJ whole genome shotgun (WGS) entry which is preliminary data.</text>
</comment>
<name>A0A2W0HEJ9_9BACI</name>
<dbReference type="EMBL" id="PDOF01000001">
    <property type="protein sequence ID" value="PYZ98430.1"/>
    <property type="molecule type" value="Genomic_DNA"/>
</dbReference>
<organism evidence="1 2">
    <name type="scientific">Alteribacter lacisalsi</name>
    <dbReference type="NCBI Taxonomy" id="2045244"/>
    <lineage>
        <taxon>Bacteria</taxon>
        <taxon>Bacillati</taxon>
        <taxon>Bacillota</taxon>
        <taxon>Bacilli</taxon>
        <taxon>Bacillales</taxon>
        <taxon>Bacillaceae</taxon>
        <taxon>Alteribacter</taxon>
    </lineage>
</organism>
<reference evidence="1 2" key="1">
    <citation type="submission" date="2017-10" db="EMBL/GenBank/DDBJ databases">
        <title>Bacillus sp. nov., a halophilic bacterium isolated from a Yangshapao Lake.</title>
        <authorList>
            <person name="Wang H."/>
        </authorList>
    </citation>
    <scope>NUCLEOTIDE SEQUENCE [LARGE SCALE GENOMIC DNA]</scope>
    <source>
        <strain evidence="1 2">YSP-3</strain>
    </source>
</reference>
<dbReference type="Pfam" id="PF07307">
    <property type="entry name" value="HEPPP_synt_1"/>
    <property type="match status" value="1"/>
</dbReference>